<keyword evidence="2" id="KW-0238">DNA-binding</keyword>
<dbReference type="PANTHER" id="PTHR23399:SF2">
    <property type="entry name" value="DEOXYNUCLEOTIDYLTRANSFERASE TERMINAL-INTERACTING PROTEIN 1"/>
    <property type="match status" value="1"/>
</dbReference>
<comment type="caution">
    <text evidence="7">The sequence shown here is derived from an EMBL/GenBank/DDBJ whole genome shotgun (WGS) entry which is preliminary data.</text>
</comment>
<dbReference type="AlphaFoldDB" id="A0A8S4Q2F9"/>
<proteinExistence type="predicted"/>
<evidence type="ECO:0000313" key="8">
    <source>
        <dbReference type="Proteomes" id="UP000749559"/>
    </source>
</evidence>
<comment type="subcellular location">
    <subcellularLocation>
        <location evidence="1">Nucleus</location>
    </subcellularLocation>
</comment>
<dbReference type="InterPro" id="IPR041384">
    <property type="entry name" value="DNTTIP1_dimer"/>
</dbReference>
<feature type="region of interest" description="Disordered" evidence="4">
    <location>
        <begin position="560"/>
        <end position="614"/>
    </location>
</feature>
<gene>
    <name evidence="7" type="ORF">OFUS_LOCUS24443</name>
</gene>
<dbReference type="GO" id="GO:0003677">
    <property type="term" value="F:DNA binding"/>
    <property type="evidence" value="ECO:0007669"/>
    <property type="project" value="UniProtKB-KW"/>
</dbReference>
<accession>A0A8S4Q2F9</accession>
<dbReference type="Proteomes" id="UP000749559">
    <property type="component" value="Unassembled WGS sequence"/>
</dbReference>
<reference evidence="7" key="1">
    <citation type="submission" date="2022-03" db="EMBL/GenBank/DDBJ databases">
        <authorList>
            <person name="Martin C."/>
        </authorList>
    </citation>
    <scope>NUCLEOTIDE SEQUENCE</scope>
</reference>
<keyword evidence="3" id="KW-0539">Nucleus</keyword>
<feature type="region of interest" description="Disordered" evidence="4">
    <location>
        <begin position="781"/>
        <end position="841"/>
    </location>
</feature>
<dbReference type="GO" id="GO:0031491">
    <property type="term" value="F:nucleosome binding"/>
    <property type="evidence" value="ECO:0007669"/>
    <property type="project" value="TreeGrafter"/>
</dbReference>
<feature type="domain" description="TdIF1 C-terminal" evidence="6">
    <location>
        <begin position="620"/>
        <end position="716"/>
    </location>
</feature>
<evidence type="ECO:0000256" key="2">
    <source>
        <dbReference type="ARBA" id="ARBA00023125"/>
    </source>
</evidence>
<evidence type="ECO:0008006" key="9">
    <source>
        <dbReference type="Google" id="ProtNLM"/>
    </source>
</evidence>
<feature type="compositionally biased region" description="Basic and acidic residues" evidence="4">
    <location>
        <begin position="745"/>
        <end position="758"/>
    </location>
</feature>
<dbReference type="InterPro" id="IPR049121">
    <property type="entry name" value="TdIF1_C"/>
</dbReference>
<evidence type="ECO:0000313" key="7">
    <source>
        <dbReference type="EMBL" id="CAH1800577.1"/>
    </source>
</evidence>
<feature type="domain" description="DNTTIP1 dimerisation" evidence="5">
    <location>
        <begin position="458"/>
        <end position="524"/>
    </location>
</feature>
<dbReference type="OrthoDB" id="5860246at2759"/>
<evidence type="ECO:0000259" key="5">
    <source>
        <dbReference type="Pfam" id="PF18192"/>
    </source>
</evidence>
<evidence type="ECO:0000256" key="3">
    <source>
        <dbReference type="ARBA" id="ARBA00023242"/>
    </source>
</evidence>
<evidence type="ECO:0000256" key="4">
    <source>
        <dbReference type="SAM" id="MobiDB-lite"/>
    </source>
</evidence>
<feature type="region of interest" description="Disordered" evidence="4">
    <location>
        <begin position="179"/>
        <end position="247"/>
    </location>
</feature>
<name>A0A8S4Q2F9_OWEFU</name>
<sequence>MADERTDHLYTSPRREDHTRPMIIQHTPRQPHPSELNPGLAVYLGHPGPLPPGHRLSPHQYTFSPGQRSSHSPGSRASPGQRSNSPLENNRSRGPSPSRYEPKARHVPYEHHRSSPGQQFQRSYGAPPSIMVSAALDRDRDGTQTDYARYAADSAGSELQKLRSLISDQSNSLLLPLDASRQQGSPSMRRSPGRTPPAPGRTPPPPGTGRTPPPPGRTPPPPAHSMKPNSRDPSPGPPPAHSHGSASWINAASNQGIYLPGTNPSIGALPPGSLPQPYQPNATLNQNFVSSAEATKHPILLHSMLTRFPSSLAPSYLPAASSMLNAKSQPPVQPPSVPSMPRLMAALQKAHSDVPLLAYKDIENRQPLQEKVMPRLTQHKFKVEDEGMEVGNKQTYGAVKQEKLERPPSPEDVQNPFNHRVKTLNNFPAGHTGYRATYRSHSVAIHKAKAGSIVSAARSLDLLRQNLQKDINKEIDVVIQRYLDSYFKPGIENIKINNGDTAVCDEHIQGVCRTMLEEAKKMYFTESSRSVTPIDFPDNLSDAGSTIVTESRASRMAKSLFNIKKRRGSDTDSEASQPLKRKKKGRAFTSGRGTPSKLTKVHEPVKKEGPKWDPERLNTETEFIMGAKANKALGLGATRGRLYIKHPETFKYTGDQDDKQWLYENQRMPATGGKSYMLIMEDIKDLFGTDEYKNSTALIPQELKGFTVPEWMIEKIKKQMRDQRTDLVSFKNKQRSRSSTPVSALEKDGVATDTDSDKNLPFSNTYNSTDKSLAAIKLDPMVSNSPTTTEGDLDYDEQQVSPFNMASGIYGDASPAPGRSPSHSDIYDHDEPPLSAPFQIS</sequence>
<dbReference type="Pfam" id="PF21229">
    <property type="entry name" value="TdIF1_2nd"/>
    <property type="match status" value="1"/>
</dbReference>
<feature type="compositionally biased region" description="Pro residues" evidence="4">
    <location>
        <begin position="194"/>
        <end position="223"/>
    </location>
</feature>
<dbReference type="Pfam" id="PF18192">
    <property type="entry name" value="DNTTIP1_dimer"/>
    <property type="match status" value="1"/>
</dbReference>
<evidence type="ECO:0000256" key="1">
    <source>
        <dbReference type="ARBA" id="ARBA00004123"/>
    </source>
</evidence>
<dbReference type="EMBL" id="CAIIXF020000012">
    <property type="protein sequence ID" value="CAH1800577.1"/>
    <property type="molecule type" value="Genomic_DNA"/>
</dbReference>
<protein>
    <recommendedName>
        <fullName evidence="9">DNTTIP1</fullName>
    </recommendedName>
</protein>
<dbReference type="PANTHER" id="PTHR23399">
    <property type="entry name" value="DEOXYNUCLEOTIDYLTRANSFERASE TERMINAL-INTERACTING PROTEIN 1"/>
    <property type="match status" value="1"/>
</dbReference>
<feature type="region of interest" description="Disordered" evidence="4">
    <location>
        <begin position="1"/>
        <end position="144"/>
    </location>
</feature>
<keyword evidence="8" id="KW-1185">Reference proteome</keyword>
<feature type="compositionally biased region" description="Basic and acidic residues" evidence="4">
    <location>
        <begin position="600"/>
        <end position="614"/>
    </location>
</feature>
<dbReference type="GO" id="GO:0005634">
    <property type="term" value="C:nucleus"/>
    <property type="evidence" value="ECO:0007669"/>
    <property type="project" value="UniProtKB-SubCell"/>
</dbReference>
<feature type="region of interest" description="Disordered" evidence="4">
    <location>
        <begin position="727"/>
        <end position="765"/>
    </location>
</feature>
<feature type="compositionally biased region" description="Basic and acidic residues" evidence="4">
    <location>
        <begin position="1"/>
        <end position="20"/>
    </location>
</feature>
<dbReference type="InterPro" id="IPR026064">
    <property type="entry name" value="TdIF1"/>
</dbReference>
<feature type="region of interest" description="Disordered" evidence="4">
    <location>
        <begin position="262"/>
        <end position="281"/>
    </location>
</feature>
<organism evidence="7 8">
    <name type="scientific">Owenia fusiformis</name>
    <name type="common">Polychaete worm</name>
    <dbReference type="NCBI Taxonomy" id="6347"/>
    <lineage>
        <taxon>Eukaryota</taxon>
        <taxon>Metazoa</taxon>
        <taxon>Spiralia</taxon>
        <taxon>Lophotrochozoa</taxon>
        <taxon>Annelida</taxon>
        <taxon>Polychaeta</taxon>
        <taxon>Sedentaria</taxon>
        <taxon>Canalipalpata</taxon>
        <taxon>Sabellida</taxon>
        <taxon>Oweniida</taxon>
        <taxon>Oweniidae</taxon>
        <taxon>Owenia</taxon>
    </lineage>
</organism>
<evidence type="ECO:0000259" key="6">
    <source>
        <dbReference type="Pfam" id="PF21229"/>
    </source>
</evidence>
<feature type="compositionally biased region" description="Polar residues" evidence="4">
    <location>
        <begin position="60"/>
        <end position="95"/>
    </location>
</feature>
<feature type="compositionally biased region" description="Basic and acidic residues" evidence="4">
    <location>
        <begin position="100"/>
        <end position="113"/>
    </location>
</feature>